<accession>A0A1I3TPY0</accession>
<organism evidence="7 8">
    <name type="scientific">Natronobacterium gregoryi</name>
    <dbReference type="NCBI Taxonomy" id="44930"/>
    <lineage>
        <taxon>Archaea</taxon>
        <taxon>Methanobacteriati</taxon>
        <taxon>Methanobacteriota</taxon>
        <taxon>Stenosarchaea group</taxon>
        <taxon>Halobacteria</taxon>
        <taxon>Halobacteriales</taxon>
        <taxon>Natrialbaceae</taxon>
        <taxon>Natronobacterium</taxon>
    </lineage>
</organism>
<feature type="region of interest" description="Disordered" evidence="4">
    <location>
        <begin position="244"/>
        <end position="269"/>
    </location>
</feature>
<dbReference type="GO" id="GO:0016020">
    <property type="term" value="C:membrane"/>
    <property type="evidence" value="ECO:0007669"/>
    <property type="project" value="InterPro"/>
</dbReference>
<dbReference type="InterPro" id="IPR001505">
    <property type="entry name" value="Copper_CuA"/>
</dbReference>
<evidence type="ECO:0000256" key="1">
    <source>
        <dbReference type="ARBA" id="ARBA00004196"/>
    </source>
</evidence>
<comment type="subcellular location">
    <subcellularLocation>
        <location evidence="1">Cell envelope</location>
    </subcellularLocation>
</comment>
<evidence type="ECO:0000313" key="8">
    <source>
        <dbReference type="Proteomes" id="UP000182829"/>
    </source>
</evidence>
<proteinExistence type="predicted"/>
<dbReference type="Pfam" id="PF00116">
    <property type="entry name" value="COX2"/>
    <property type="match status" value="1"/>
</dbReference>
<dbReference type="RefSeq" id="WP_005580570.1">
    <property type="nucleotide sequence ID" value="NZ_FORO01000064.1"/>
</dbReference>
<evidence type="ECO:0000259" key="6">
    <source>
        <dbReference type="PROSITE" id="PS50857"/>
    </source>
</evidence>
<dbReference type="GO" id="GO:0004129">
    <property type="term" value="F:cytochrome-c oxidase activity"/>
    <property type="evidence" value="ECO:0007669"/>
    <property type="project" value="InterPro"/>
</dbReference>
<feature type="domain" description="Cytochrome oxidase subunit II copper A binding" evidence="6">
    <location>
        <begin position="65"/>
        <end position="167"/>
    </location>
</feature>
<evidence type="ECO:0000256" key="2">
    <source>
        <dbReference type="ARBA" id="ARBA00022723"/>
    </source>
</evidence>
<dbReference type="OrthoDB" id="27522at2157"/>
<sequence length="269" mass="29083">MNIHTYEKFWLIGAMVLIVAFIATVTYGAAGLGIAMVDDEGGTIAPDEIGDHDKFGDPGVHQVGENEYDVYVHAYTFGYSPDTIEIPENSEVTFYVTSSDVTHSFTVVGTNVNTMVIPGEIAEITAQFDEPEEYGILCNEYCGFGHHDMEAELHVVPETEFDLTELAVDAPDEVDTDDQAQVTASVTNGMLEDLDTTVTLEIGNETVEEDVTVAGDSSEDVTFAVDASTLGDGDHDWTVTVDDYTESDQLTVGTDDDGDSDDGDTTEEE</sequence>
<dbReference type="PANTHER" id="PTHR42838:SF2">
    <property type="entry name" value="NITROUS-OXIDE REDUCTASE"/>
    <property type="match status" value="1"/>
</dbReference>
<dbReference type="EMBL" id="FORO01000064">
    <property type="protein sequence ID" value="SFJ71607.1"/>
    <property type="molecule type" value="Genomic_DNA"/>
</dbReference>
<keyword evidence="5" id="KW-0812">Transmembrane</keyword>
<dbReference type="PROSITE" id="PS00078">
    <property type="entry name" value="COX2"/>
    <property type="match status" value="1"/>
</dbReference>
<gene>
    <name evidence="7" type="ORF">SAMN05443661_16410</name>
</gene>
<feature type="transmembrane region" description="Helical" evidence="5">
    <location>
        <begin position="9"/>
        <end position="30"/>
    </location>
</feature>
<evidence type="ECO:0000256" key="5">
    <source>
        <dbReference type="SAM" id="Phobius"/>
    </source>
</evidence>
<dbReference type="OMA" id="VAQAWSY"/>
<keyword evidence="5" id="KW-1133">Transmembrane helix</keyword>
<dbReference type="PANTHER" id="PTHR42838">
    <property type="entry name" value="CYTOCHROME C OXIDASE SUBUNIT II"/>
    <property type="match status" value="1"/>
</dbReference>
<evidence type="ECO:0000313" key="7">
    <source>
        <dbReference type="EMBL" id="SFJ71607.1"/>
    </source>
</evidence>
<dbReference type="SUPFAM" id="SSF49503">
    <property type="entry name" value="Cupredoxins"/>
    <property type="match status" value="1"/>
</dbReference>
<dbReference type="PROSITE" id="PS50857">
    <property type="entry name" value="COX2_CUA"/>
    <property type="match status" value="1"/>
</dbReference>
<dbReference type="CDD" id="cd13913">
    <property type="entry name" value="ba3_CcO_II_C"/>
    <property type="match status" value="1"/>
</dbReference>
<feature type="compositionally biased region" description="Acidic residues" evidence="4">
    <location>
        <begin position="254"/>
        <end position="269"/>
    </location>
</feature>
<dbReference type="AlphaFoldDB" id="A0A1I3TPY0"/>
<reference evidence="7 8" key="1">
    <citation type="submission" date="2016-10" db="EMBL/GenBank/DDBJ databases">
        <authorList>
            <person name="de Groot N.N."/>
        </authorList>
    </citation>
    <scope>NUCLEOTIDE SEQUENCE [LARGE SCALE GENOMIC DNA]</scope>
    <source>
        <strain evidence="7 8">SP2</strain>
    </source>
</reference>
<dbReference type="GO" id="GO:0005507">
    <property type="term" value="F:copper ion binding"/>
    <property type="evidence" value="ECO:0007669"/>
    <property type="project" value="InterPro"/>
</dbReference>
<evidence type="ECO:0000256" key="3">
    <source>
        <dbReference type="ARBA" id="ARBA00023008"/>
    </source>
</evidence>
<dbReference type="GeneID" id="14208989"/>
<evidence type="ECO:0000256" key="4">
    <source>
        <dbReference type="SAM" id="MobiDB-lite"/>
    </source>
</evidence>
<dbReference type="InterPro" id="IPR008972">
    <property type="entry name" value="Cupredoxin"/>
</dbReference>
<dbReference type="InterPro" id="IPR051403">
    <property type="entry name" value="NosZ/Cyto_c_oxidase_sub2"/>
</dbReference>
<name>A0A1I3TPY0_9EURY</name>
<keyword evidence="3" id="KW-0186">Copper</keyword>
<keyword evidence="5" id="KW-0472">Membrane</keyword>
<dbReference type="Proteomes" id="UP000182829">
    <property type="component" value="Unassembled WGS sequence"/>
</dbReference>
<protein>
    <submittedName>
        <fullName evidence="7">Cytochrome c oxidase subunit 2</fullName>
    </submittedName>
</protein>
<dbReference type="Gene3D" id="2.60.40.420">
    <property type="entry name" value="Cupredoxins - blue copper proteins"/>
    <property type="match status" value="1"/>
</dbReference>
<dbReference type="InterPro" id="IPR002429">
    <property type="entry name" value="CcO_II-like_C"/>
</dbReference>
<dbReference type="InterPro" id="IPR034214">
    <property type="entry name" value="Ba3_CcO_II_C"/>
</dbReference>
<keyword evidence="2" id="KW-0479">Metal-binding</keyword>